<evidence type="ECO:0000313" key="3">
    <source>
        <dbReference type="Proteomes" id="UP000245829"/>
    </source>
</evidence>
<reference evidence="2 3" key="1">
    <citation type="submission" date="2018-05" db="EMBL/GenBank/DDBJ databases">
        <title>genome sequencing of Nitrosopumilus sp. NM25.</title>
        <authorList>
            <person name="Mori K."/>
            <person name="Nakagawa T."/>
        </authorList>
    </citation>
    <scope>NUCLEOTIDE SEQUENCE [LARGE SCALE GENOMIC DNA]</scope>
    <source>
        <strain evidence="2 3">NM25</strain>
    </source>
</reference>
<keyword evidence="1" id="KW-1133">Transmembrane helix</keyword>
<accession>A0A2S2KPC2</accession>
<keyword evidence="3" id="KW-1185">Reference proteome</keyword>
<protein>
    <submittedName>
        <fullName evidence="2">Uncharacterized protein</fullName>
    </submittedName>
</protein>
<gene>
    <name evidence="2" type="ORF">NZNM25_02080</name>
</gene>
<dbReference type="Proteomes" id="UP000245829">
    <property type="component" value="Unassembled WGS sequence"/>
</dbReference>
<feature type="transmembrane region" description="Helical" evidence="1">
    <location>
        <begin position="6"/>
        <end position="24"/>
    </location>
</feature>
<keyword evidence="1" id="KW-0472">Membrane</keyword>
<proteinExistence type="predicted"/>
<name>A0A2S2KPC2_9ARCH</name>
<comment type="caution">
    <text evidence="2">The sequence shown here is derived from an EMBL/GenBank/DDBJ whole genome shotgun (WGS) entry which is preliminary data.</text>
</comment>
<evidence type="ECO:0000256" key="1">
    <source>
        <dbReference type="SAM" id="Phobius"/>
    </source>
</evidence>
<dbReference type="AlphaFoldDB" id="A0A2S2KPC2"/>
<dbReference type="EMBL" id="BGKI01000001">
    <property type="protein sequence ID" value="GBH33417.1"/>
    <property type="molecule type" value="Genomic_DNA"/>
</dbReference>
<evidence type="ECO:0000313" key="2">
    <source>
        <dbReference type="EMBL" id="GBH33417.1"/>
    </source>
</evidence>
<dbReference type="GeneID" id="76209542"/>
<sequence length="145" mass="16828">MQTRLLILVALVLIVVPIGFFYYMSINGFSIHHAGIYVQLLSEQQIEHFAVSEPKTITQEELMQFPQISIMINLLLEEKENPQGTRSFFVNFDTYRIFDSRGELKIKNHMSDSGARNLYQDFTQSFESNVVVYEGNYFSITSWIA</sequence>
<dbReference type="RefSeq" id="WP_109876076.1">
    <property type="nucleotide sequence ID" value="NZ_AP026695.1"/>
</dbReference>
<organism evidence="2 3">
    <name type="scientific">Nitrosopumilus zosterae</name>
    <dbReference type="NCBI Taxonomy" id="718286"/>
    <lineage>
        <taxon>Archaea</taxon>
        <taxon>Nitrososphaerota</taxon>
        <taxon>Nitrososphaeria</taxon>
        <taxon>Nitrosopumilales</taxon>
        <taxon>Nitrosopumilaceae</taxon>
        <taxon>Nitrosopumilus</taxon>
    </lineage>
</organism>
<keyword evidence="1" id="KW-0812">Transmembrane</keyword>